<reference evidence="3" key="1">
    <citation type="journal article" date="2023" name="IMA Fungus">
        <title>Comparative genomic study of the Penicillium genus elucidates a diverse pangenome and 15 lateral gene transfer events.</title>
        <authorList>
            <person name="Petersen C."/>
            <person name="Sorensen T."/>
            <person name="Nielsen M.R."/>
            <person name="Sondergaard T.E."/>
            <person name="Sorensen J.L."/>
            <person name="Fitzpatrick D.A."/>
            <person name="Frisvad J.C."/>
            <person name="Nielsen K.L."/>
        </authorList>
    </citation>
    <scope>NUCLEOTIDE SEQUENCE</scope>
    <source>
        <strain evidence="3">IBT 17514</strain>
    </source>
</reference>
<dbReference type="InterPro" id="IPR056884">
    <property type="entry name" value="NPHP3-like_N"/>
</dbReference>
<comment type="caution">
    <text evidence="3">The sequence shown here is derived from an EMBL/GenBank/DDBJ whole genome shotgun (WGS) entry which is preliminary data.</text>
</comment>
<dbReference type="AlphaFoldDB" id="A0AAD6HTX9"/>
<dbReference type="Pfam" id="PF24883">
    <property type="entry name" value="NPHP3_N"/>
    <property type="match status" value="1"/>
</dbReference>
<gene>
    <name evidence="3" type="ORF">N7493_001304</name>
</gene>
<organism evidence="3 4">
    <name type="scientific">Penicillium malachiteum</name>
    <dbReference type="NCBI Taxonomy" id="1324776"/>
    <lineage>
        <taxon>Eukaryota</taxon>
        <taxon>Fungi</taxon>
        <taxon>Dikarya</taxon>
        <taxon>Ascomycota</taxon>
        <taxon>Pezizomycotina</taxon>
        <taxon>Eurotiomycetes</taxon>
        <taxon>Eurotiomycetidae</taxon>
        <taxon>Eurotiales</taxon>
        <taxon>Aspergillaceae</taxon>
        <taxon>Penicillium</taxon>
    </lineage>
</organism>
<keyword evidence="4" id="KW-1185">Reference proteome</keyword>
<protein>
    <recommendedName>
        <fullName evidence="2">Nephrocystin 3-like N-terminal domain-containing protein</fullName>
    </recommendedName>
</protein>
<dbReference type="PANTHER" id="PTHR10039">
    <property type="entry name" value="AMELOGENIN"/>
    <property type="match status" value="1"/>
</dbReference>
<evidence type="ECO:0000256" key="1">
    <source>
        <dbReference type="ARBA" id="ARBA00022737"/>
    </source>
</evidence>
<dbReference type="Proteomes" id="UP001215712">
    <property type="component" value="Unassembled WGS sequence"/>
</dbReference>
<accession>A0AAD6HTX9</accession>
<feature type="domain" description="Nephrocystin 3-like N-terminal" evidence="2">
    <location>
        <begin position="11"/>
        <end position="67"/>
    </location>
</feature>
<reference evidence="3" key="2">
    <citation type="submission" date="2023-01" db="EMBL/GenBank/DDBJ databases">
        <authorList>
            <person name="Petersen C."/>
        </authorList>
    </citation>
    <scope>NUCLEOTIDE SEQUENCE</scope>
    <source>
        <strain evidence="3">IBT 17514</strain>
    </source>
</reference>
<evidence type="ECO:0000313" key="4">
    <source>
        <dbReference type="Proteomes" id="UP001215712"/>
    </source>
</evidence>
<name>A0AAD6HTX9_9EURO</name>
<keyword evidence="1" id="KW-0677">Repeat</keyword>
<proteinExistence type="predicted"/>
<evidence type="ECO:0000313" key="3">
    <source>
        <dbReference type="EMBL" id="KAJ5738149.1"/>
    </source>
</evidence>
<dbReference type="EMBL" id="JAQJAN010000002">
    <property type="protein sequence ID" value="KAJ5738149.1"/>
    <property type="molecule type" value="Genomic_DNA"/>
</dbReference>
<sequence length="415" mass="46989">MERQWELLVLKPLKKLGKTVILPLNLIVVVDALDECRAESDLPEIFRLISGTGDLGSIRFRFFFTSRPELYVGRFPRQFFQGRFFERNIEKVTIAADGLALGLKNDITLFLEHELSAISRYHGSGDEWPGQLQIQDLAQKWNGLFIFAAATCGFLAGPRLRNDEVKKRMSKIFADKIEGESPQQILDSMYRKILYHALLEGALDDEKVSRCNFFREVVGSIVTLFDPLSTIALSHLLSKQSDSVLENLEALSSVLSIDKGEDSTLQLLHLSFRDFLLDQSRCGREFWISQVDAHAALLKHCLNTLSVSLQKNICQLSDFSTLKENIDAVEIALYIPRHLQYACPFWVPHQLDSNEDVPCDDSKVYTFLETHFLHWVEALGLMGRLGNGVKACVQLSDYVSGAPVSSFTMRMPKSH</sequence>
<evidence type="ECO:0000259" key="2">
    <source>
        <dbReference type="Pfam" id="PF24883"/>
    </source>
</evidence>
<dbReference type="PANTHER" id="PTHR10039:SF14">
    <property type="entry name" value="NACHT DOMAIN-CONTAINING PROTEIN"/>
    <property type="match status" value="1"/>
</dbReference>